<evidence type="ECO:0000256" key="2">
    <source>
        <dbReference type="PROSITE-ProRule" id="PRU00335"/>
    </source>
</evidence>
<dbReference type="InterPro" id="IPR039532">
    <property type="entry name" value="TetR_C_Firmicutes"/>
</dbReference>
<keyword evidence="5" id="KW-1185">Reference proteome</keyword>
<dbReference type="PROSITE" id="PS50977">
    <property type="entry name" value="HTH_TETR_2"/>
    <property type="match status" value="1"/>
</dbReference>
<sequence length="182" mass="21353">MNYGQQENVRVKNQIVDGLFKELETKKFSEIRIASLIKSAGVGRVSYYRNFDNKEEILDYYLKTIIESRQKQRRTQNVILTKKSVKQDLSSTFLFFLEQKDRFLLLFNSGLSAYVIEYFRSISNELHHQDPQLSNNLYLTSFLTGALSSVLFEWLQRNTPETPDEMADIVLNLLPKQLLEEK</sequence>
<organism evidence="4 5">
    <name type="scientific">Convivina intestini</name>
    <dbReference type="NCBI Taxonomy" id="1505726"/>
    <lineage>
        <taxon>Bacteria</taxon>
        <taxon>Bacillati</taxon>
        <taxon>Bacillota</taxon>
        <taxon>Bacilli</taxon>
        <taxon>Lactobacillales</taxon>
        <taxon>Lactobacillaceae</taxon>
        <taxon>Convivina</taxon>
    </lineage>
</organism>
<accession>A0A2U1D5A7</accession>
<dbReference type="InterPro" id="IPR001647">
    <property type="entry name" value="HTH_TetR"/>
</dbReference>
<dbReference type="InterPro" id="IPR009057">
    <property type="entry name" value="Homeodomain-like_sf"/>
</dbReference>
<dbReference type="PANTHER" id="PTHR43479">
    <property type="entry name" value="ACREF/ENVCD OPERON REPRESSOR-RELATED"/>
    <property type="match status" value="1"/>
</dbReference>
<dbReference type="Proteomes" id="UP000245433">
    <property type="component" value="Unassembled WGS sequence"/>
</dbReference>
<protein>
    <submittedName>
        <fullName evidence="4">TetR family transcriptional regulator</fullName>
    </submittedName>
</protein>
<dbReference type="RefSeq" id="WP_089940009.1">
    <property type="nucleotide sequence ID" value="NZ_CAKOEX010000010.1"/>
</dbReference>
<evidence type="ECO:0000313" key="5">
    <source>
        <dbReference type="Proteomes" id="UP000245433"/>
    </source>
</evidence>
<proteinExistence type="predicted"/>
<dbReference type="InterPro" id="IPR050624">
    <property type="entry name" value="HTH-type_Tx_Regulator"/>
</dbReference>
<dbReference type="PANTHER" id="PTHR43479:SF11">
    <property type="entry name" value="ACREF_ENVCD OPERON REPRESSOR-RELATED"/>
    <property type="match status" value="1"/>
</dbReference>
<dbReference type="EMBL" id="QEKT01000010">
    <property type="protein sequence ID" value="PVY82857.1"/>
    <property type="molecule type" value="Genomic_DNA"/>
</dbReference>
<dbReference type="AlphaFoldDB" id="A0A2U1D5A7"/>
<feature type="DNA-binding region" description="H-T-H motif" evidence="2">
    <location>
        <begin position="32"/>
        <end position="51"/>
    </location>
</feature>
<dbReference type="Gene3D" id="1.10.357.10">
    <property type="entry name" value="Tetracycline Repressor, domain 2"/>
    <property type="match status" value="1"/>
</dbReference>
<gene>
    <name evidence="4" type="ORF">C7384_11051</name>
</gene>
<keyword evidence="1 2" id="KW-0238">DNA-binding</keyword>
<evidence type="ECO:0000256" key="1">
    <source>
        <dbReference type="ARBA" id="ARBA00023125"/>
    </source>
</evidence>
<evidence type="ECO:0000313" key="4">
    <source>
        <dbReference type="EMBL" id="PVY82857.1"/>
    </source>
</evidence>
<reference evidence="4 5" key="1">
    <citation type="submission" date="2018-04" db="EMBL/GenBank/DDBJ databases">
        <title>Genomic Encyclopedia of Type Strains, Phase IV (KMG-IV): sequencing the most valuable type-strain genomes for metagenomic binning, comparative biology and taxonomic classification.</title>
        <authorList>
            <person name="Goeker M."/>
        </authorList>
    </citation>
    <scope>NUCLEOTIDE SEQUENCE [LARGE SCALE GENOMIC DNA]</scope>
    <source>
        <strain evidence="4 5">DSM 28795</strain>
    </source>
</reference>
<evidence type="ECO:0000259" key="3">
    <source>
        <dbReference type="PROSITE" id="PS50977"/>
    </source>
</evidence>
<comment type="caution">
    <text evidence="4">The sequence shown here is derived from an EMBL/GenBank/DDBJ whole genome shotgun (WGS) entry which is preliminary data.</text>
</comment>
<name>A0A2U1D5A7_9LACO</name>
<dbReference type="SUPFAM" id="SSF46689">
    <property type="entry name" value="Homeodomain-like"/>
    <property type="match status" value="1"/>
</dbReference>
<dbReference type="GO" id="GO:0003677">
    <property type="term" value="F:DNA binding"/>
    <property type="evidence" value="ECO:0007669"/>
    <property type="project" value="UniProtKB-UniRule"/>
</dbReference>
<feature type="domain" description="HTH tetR-type" evidence="3">
    <location>
        <begin position="9"/>
        <end position="69"/>
    </location>
</feature>
<dbReference type="Pfam" id="PF14278">
    <property type="entry name" value="TetR_C_8"/>
    <property type="match status" value="1"/>
</dbReference>
<dbReference type="OrthoDB" id="9810250at2"/>